<organism evidence="5 6">
    <name type="scientific">Clohesyomyces aquaticus</name>
    <dbReference type="NCBI Taxonomy" id="1231657"/>
    <lineage>
        <taxon>Eukaryota</taxon>
        <taxon>Fungi</taxon>
        <taxon>Dikarya</taxon>
        <taxon>Ascomycota</taxon>
        <taxon>Pezizomycotina</taxon>
        <taxon>Dothideomycetes</taxon>
        <taxon>Pleosporomycetidae</taxon>
        <taxon>Pleosporales</taxon>
        <taxon>Lindgomycetaceae</taxon>
        <taxon>Clohesyomyces</taxon>
    </lineage>
</organism>
<reference evidence="5 6" key="1">
    <citation type="submission" date="2016-07" db="EMBL/GenBank/DDBJ databases">
        <title>Pervasive Adenine N6-methylation of Active Genes in Fungi.</title>
        <authorList>
            <consortium name="DOE Joint Genome Institute"/>
            <person name="Mondo S.J."/>
            <person name="Dannebaum R.O."/>
            <person name="Kuo R.C."/>
            <person name="Labutti K."/>
            <person name="Haridas S."/>
            <person name="Kuo A."/>
            <person name="Salamov A."/>
            <person name="Ahrendt S.R."/>
            <person name="Lipzen A."/>
            <person name="Sullivan W."/>
            <person name="Andreopoulos W.B."/>
            <person name="Clum A."/>
            <person name="Lindquist E."/>
            <person name="Daum C."/>
            <person name="Ramamoorthy G.K."/>
            <person name="Gryganskyi A."/>
            <person name="Culley D."/>
            <person name="Magnuson J.K."/>
            <person name="James T.Y."/>
            <person name="O'Malley M.A."/>
            <person name="Stajich J.E."/>
            <person name="Spatafora J.W."/>
            <person name="Visel A."/>
            <person name="Grigoriev I.V."/>
        </authorList>
    </citation>
    <scope>NUCLEOTIDE SEQUENCE [LARGE SCALE GENOMIC DNA]</scope>
    <source>
        <strain evidence="5 6">CBS 115471</strain>
    </source>
</reference>
<dbReference type="GO" id="GO:0016616">
    <property type="term" value="F:oxidoreductase activity, acting on the CH-OH group of donors, NAD or NADP as acceptor"/>
    <property type="evidence" value="ECO:0007669"/>
    <property type="project" value="TreeGrafter"/>
</dbReference>
<dbReference type="PROSITE" id="PS00061">
    <property type="entry name" value="ADH_SHORT"/>
    <property type="match status" value="1"/>
</dbReference>
<dbReference type="GO" id="GO:0005737">
    <property type="term" value="C:cytoplasm"/>
    <property type="evidence" value="ECO:0007669"/>
    <property type="project" value="TreeGrafter"/>
</dbReference>
<dbReference type="InterPro" id="IPR002347">
    <property type="entry name" value="SDR_fam"/>
</dbReference>
<keyword evidence="6" id="KW-1185">Reference proteome</keyword>
<evidence type="ECO:0000313" key="6">
    <source>
        <dbReference type="Proteomes" id="UP000193144"/>
    </source>
</evidence>
<proteinExistence type="inferred from homology"/>
<gene>
    <name evidence="5" type="ORF">BCR34DRAFT_80586</name>
</gene>
<evidence type="ECO:0008006" key="7">
    <source>
        <dbReference type="Google" id="ProtNLM"/>
    </source>
</evidence>
<dbReference type="PANTHER" id="PTHR44229:SF4">
    <property type="entry name" value="15-HYDROXYPROSTAGLANDIN DEHYDROGENASE [NAD(+)]"/>
    <property type="match status" value="1"/>
</dbReference>
<dbReference type="EMBL" id="MCFA01000156">
    <property type="protein sequence ID" value="ORY02555.1"/>
    <property type="molecule type" value="Genomic_DNA"/>
</dbReference>
<sequence length="285" mass="30164">MPAPLPALAEKVSPRTPPVDFTSPFDPSTLKGKSVIITGGASGIGLACATAFAHYGALVTILDFNEEAGQAISSDLTSKGYKAQFLPCDVTSYASQASAFQSAIAFGGGNLDIVFPNAGIAAQGNLFDMATKTEPSLDETPPEPGISVVDVNLKGVYYTCYLALHYFRLPVPSGAETGEPFQKAVVLLASMASYIGYTPSSTYSMAKFGVRGLFYGIRYKGLEQSPRVRINLVAPWFVKTSMTAGQDATHVYGYAEMEEVVGAVLRLAGDEGVTGRAKEKEEEAK</sequence>
<comment type="similarity">
    <text evidence="1">Belongs to the short-chain dehydrogenases/reductases (SDR) family.</text>
</comment>
<dbReference type="PANTHER" id="PTHR44229">
    <property type="entry name" value="15-HYDROXYPROSTAGLANDIN DEHYDROGENASE [NAD(+)]"/>
    <property type="match status" value="1"/>
</dbReference>
<dbReference type="PRINTS" id="PR00081">
    <property type="entry name" value="GDHRDH"/>
</dbReference>
<name>A0A1Y1YYA4_9PLEO</name>
<evidence type="ECO:0000256" key="4">
    <source>
        <dbReference type="SAM" id="MobiDB-lite"/>
    </source>
</evidence>
<dbReference type="InterPro" id="IPR036291">
    <property type="entry name" value="NAD(P)-bd_dom_sf"/>
</dbReference>
<dbReference type="AlphaFoldDB" id="A0A1Y1YYA4"/>
<accession>A0A1Y1YYA4</accession>
<comment type="caution">
    <text evidence="5">The sequence shown here is derived from an EMBL/GenBank/DDBJ whole genome shotgun (WGS) entry which is preliminary data.</text>
</comment>
<evidence type="ECO:0000256" key="3">
    <source>
        <dbReference type="ARBA" id="ARBA00023002"/>
    </source>
</evidence>
<evidence type="ECO:0000256" key="1">
    <source>
        <dbReference type="ARBA" id="ARBA00006484"/>
    </source>
</evidence>
<feature type="region of interest" description="Disordered" evidence="4">
    <location>
        <begin position="1"/>
        <end position="24"/>
    </location>
</feature>
<evidence type="ECO:0000256" key="2">
    <source>
        <dbReference type="ARBA" id="ARBA00022857"/>
    </source>
</evidence>
<keyword evidence="3" id="KW-0560">Oxidoreductase</keyword>
<protein>
    <recommendedName>
        <fullName evidence="7">NAD(P)-binding protein</fullName>
    </recommendedName>
</protein>
<dbReference type="Pfam" id="PF00106">
    <property type="entry name" value="adh_short"/>
    <property type="match status" value="1"/>
</dbReference>
<dbReference type="SUPFAM" id="SSF51735">
    <property type="entry name" value="NAD(P)-binding Rossmann-fold domains"/>
    <property type="match status" value="1"/>
</dbReference>
<dbReference type="OrthoDB" id="5371740at2759"/>
<dbReference type="InterPro" id="IPR020904">
    <property type="entry name" value="Sc_DH/Rdtase_CS"/>
</dbReference>
<dbReference type="Gene3D" id="3.40.50.720">
    <property type="entry name" value="NAD(P)-binding Rossmann-like Domain"/>
    <property type="match status" value="1"/>
</dbReference>
<dbReference type="Proteomes" id="UP000193144">
    <property type="component" value="Unassembled WGS sequence"/>
</dbReference>
<dbReference type="STRING" id="1231657.A0A1Y1YYA4"/>
<keyword evidence="2" id="KW-0521">NADP</keyword>
<evidence type="ECO:0000313" key="5">
    <source>
        <dbReference type="EMBL" id="ORY02555.1"/>
    </source>
</evidence>